<sequence>MSNYAKAMKEFLSKKRRFGEFETAALSTECSLFSQNKLPPKLKDPKSFIIPYNIGEPYYGKALYDLGLSINIMPTSVFRQLGIGKARQTTITLQCVDRYLAYPEGKIDDVLVRVDKFIFPTDILD</sequence>
<dbReference type="RefSeq" id="XP_016673257.1">
    <property type="nucleotide sequence ID" value="XM_016817768.1"/>
</dbReference>
<accession>A0A1U8I4X9</accession>
<proteinExistence type="predicted"/>
<dbReference type="Proteomes" id="UP000818029">
    <property type="component" value="Chromosome D09"/>
</dbReference>
<dbReference type="InterPro" id="IPR021109">
    <property type="entry name" value="Peptidase_aspartic_dom_sf"/>
</dbReference>
<evidence type="ECO:0000313" key="1">
    <source>
        <dbReference type="Proteomes" id="UP000818029"/>
    </source>
</evidence>
<name>A0A1U8I4X9_GOSHI</name>
<dbReference type="KEGG" id="ghi:107892712"/>
<keyword evidence="1" id="KW-1185">Reference proteome</keyword>
<dbReference type="PANTHER" id="PTHR33067">
    <property type="entry name" value="RNA-DIRECTED DNA POLYMERASE-RELATED"/>
    <property type="match status" value="1"/>
</dbReference>
<protein>
    <submittedName>
        <fullName evidence="2">Uncharacterized protein</fullName>
    </submittedName>
</protein>
<dbReference type="AlphaFoldDB" id="A0A1U8I4X9"/>
<reference evidence="2" key="2">
    <citation type="submission" date="2025-08" db="UniProtKB">
        <authorList>
            <consortium name="RefSeq"/>
        </authorList>
    </citation>
    <scope>IDENTIFICATION</scope>
</reference>
<dbReference type="GeneID" id="107892712"/>
<gene>
    <name evidence="2" type="primary">LOC107892712</name>
</gene>
<reference evidence="1" key="1">
    <citation type="journal article" date="2020" name="Nat. Genet.">
        <title>Genomic diversifications of five Gossypium allopolyploid species and their impact on cotton improvement.</title>
        <authorList>
            <person name="Chen Z.J."/>
            <person name="Sreedasyam A."/>
            <person name="Ando A."/>
            <person name="Song Q."/>
            <person name="De Santiago L.M."/>
            <person name="Hulse-Kemp A.M."/>
            <person name="Ding M."/>
            <person name="Ye W."/>
            <person name="Kirkbride R.C."/>
            <person name="Jenkins J."/>
            <person name="Plott C."/>
            <person name="Lovell J."/>
            <person name="Lin Y.M."/>
            <person name="Vaughn R."/>
            <person name="Liu B."/>
            <person name="Simpson S."/>
            <person name="Scheffler B.E."/>
            <person name="Wen L."/>
            <person name="Saski C.A."/>
            <person name="Grover C.E."/>
            <person name="Hu G."/>
            <person name="Conover J.L."/>
            <person name="Carlson J.W."/>
            <person name="Shu S."/>
            <person name="Boston L.B."/>
            <person name="Williams M."/>
            <person name="Peterson D.G."/>
            <person name="McGee K."/>
            <person name="Jones D.C."/>
            <person name="Wendel J.F."/>
            <person name="Stelly D.M."/>
            <person name="Grimwood J."/>
            <person name="Schmutz J."/>
        </authorList>
    </citation>
    <scope>NUCLEOTIDE SEQUENCE [LARGE SCALE GENOMIC DNA]</scope>
    <source>
        <strain evidence="1">cv. TM-1</strain>
    </source>
</reference>
<dbReference type="Gene3D" id="2.40.70.10">
    <property type="entry name" value="Acid Proteases"/>
    <property type="match status" value="1"/>
</dbReference>
<evidence type="ECO:0000313" key="2">
    <source>
        <dbReference type="RefSeq" id="XP_016673257.1"/>
    </source>
</evidence>
<dbReference type="PaxDb" id="3635-A0A1U8I4X9"/>
<dbReference type="PANTHER" id="PTHR33067:SF32">
    <property type="entry name" value="ASPARTIC PEPTIDASE DDI1-TYPE DOMAIN-CONTAINING PROTEIN"/>
    <property type="match status" value="1"/>
</dbReference>
<organism evidence="1 2">
    <name type="scientific">Gossypium hirsutum</name>
    <name type="common">Upland cotton</name>
    <name type="synonym">Gossypium mexicanum</name>
    <dbReference type="NCBI Taxonomy" id="3635"/>
    <lineage>
        <taxon>Eukaryota</taxon>
        <taxon>Viridiplantae</taxon>
        <taxon>Streptophyta</taxon>
        <taxon>Embryophyta</taxon>
        <taxon>Tracheophyta</taxon>
        <taxon>Spermatophyta</taxon>
        <taxon>Magnoliopsida</taxon>
        <taxon>eudicotyledons</taxon>
        <taxon>Gunneridae</taxon>
        <taxon>Pentapetalae</taxon>
        <taxon>rosids</taxon>
        <taxon>malvids</taxon>
        <taxon>Malvales</taxon>
        <taxon>Malvaceae</taxon>
        <taxon>Malvoideae</taxon>
        <taxon>Gossypium</taxon>
    </lineage>
</organism>